<comment type="caution">
    <text evidence="1">The sequence shown here is derived from an EMBL/GenBank/DDBJ whole genome shotgun (WGS) entry which is preliminary data.</text>
</comment>
<evidence type="ECO:0000313" key="2">
    <source>
        <dbReference type="Proteomes" id="UP000007123"/>
    </source>
</evidence>
<name>K2QYB6_9HYPH</name>
<dbReference type="PATRIC" id="fig|1156935.5.peg.1164"/>
<dbReference type="RefSeq" id="WP_006725155.1">
    <property type="nucleotide sequence ID" value="NZ_ALJF01000004.1"/>
</dbReference>
<dbReference type="OrthoDB" id="8420231at2"/>
<evidence type="ECO:0000313" key="1">
    <source>
        <dbReference type="EMBL" id="EKF60552.1"/>
    </source>
</evidence>
<dbReference type="Proteomes" id="UP000007123">
    <property type="component" value="Unassembled WGS sequence"/>
</dbReference>
<dbReference type="AlphaFoldDB" id="K2QYB6"/>
<dbReference type="EMBL" id="ALJF01000004">
    <property type="protein sequence ID" value="EKF60552.1"/>
    <property type="molecule type" value="Genomic_DNA"/>
</dbReference>
<sequence>MKQMNPDDIPAFIDEVMATGCRPIAVANGWIVGDADLPEPACSNVQPVLRQIRMKYGERDHLVEEIAAHLRSIGQSYSMPSSTH</sequence>
<protein>
    <submittedName>
        <fullName evidence="1">Uncharacterized protein</fullName>
    </submittedName>
</protein>
<organism evidence="1 2">
    <name type="scientific">Agrobacterium albertimagni AOL15</name>
    <dbReference type="NCBI Taxonomy" id="1156935"/>
    <lineage>
        <taxon>Bacteria</taxon>
        <taxon>Pseudomonadati</taxon>
        <taxon>Pseudomonadota</taxon>
        <taxon>Alphaproteobacteria</taxon>
        <taxon>Hyphomicrobiales</taxon>
        <taxon>Rhizobiaceae</taxon>
        <taxon>Rhizobium/Agrobacterium group</taxon>
        <taxon>Agrobacterium</taxon>
    </lineage>
</organism>
<proteinExistence type="predicted"/>
<keyword evidence="2" id="KW-1185">Reference proteome</keyword>
<gene>
    <name evidence="1" type="ORF">QWE_05783</name>
</gene>
<reference evidence="1 2" key="1">
    <citation type="journal article" date="2012" name="J. Bacteriol.">
        <title>Draft Genome Sequence of Agrobacterium albertimagni Strain AOL15.</title>
        <authorList>
            <person name="Trimble W.L."/>
            <person name="Phung le T."/>
            <person name="Meyer F."/>
            <person name="Gilbert J.A."/>
            <person name="Silver S."/>
        </authorList>
    </citation>
    <scope>NUCLEOTIDE SEQUENCE [LARGE SCALE GENOMIC DNA]</scope>
    <source>
        <strain evidence="1 2">AOL15</strain>
    </source>
</reference>
<accession>K2QYB6</accession>